<accession>A0A2S8FMS2</accession>
<dbReference type="PROSITE" id="PS00041">
    <property type="entry name" value="HTH_ARAC_FAMILY_1"/>
    <property type="match status" value="1"/>
</dbReference>
<dbReference type="SUPFAM" id="SSF46689">
    <property type="entry name" value="Homeodomain-like"/>
    <property type="match status" value="1"/>
</dbReference>
<keyword evidence="2" id="KW-0238">DNA-binding</keyword>
<dbReference type="Gene3D" id="2.60.120.10">
    <property type="entry name" value="Jelly Rolls"/>
    <property type="match status" value="1"/>
</dbReference>
<dbReference type="PANTHER" id="PTHR43280">
    <property type="entry name" value="ARAC-FAMILY TRANSCRIPTIONAL REGULATOR"/>
    <property type="match status" value="1"/>
</dbReference>
<dbReference type="PANTHER" id="PTHR43280:SF28">
    <property type="entry name" value="HTH-TYPE TRANSCRIPTIONAL ACTIVATOR RHAS"/>
    <property type="match status" value="1"/>
</dbReference>
<dbReference type="InterPro" id="IPR009057">
    <property type="entry name" value="Homeodomain-like_sf"/>
</dbReference>
<dbReference type="InterPro" id="IPR018060">
    <property type="entry name" value="HTH_AraC"/>
</dbReference>
<proteinExistence type="predicted"/>
<sequence length="283" mass="32232">MLNLTPSLTNRALEETLPSWGVLILESHHGPDFEMEFRVHDFVKVLYVISGSGHVHVAEDRYEVGSRDMVVVLPGRKNRVEDSPNSPISCYVLCVHRSLLSFDPQAVSALPLGLLPRQSHFAQRIERRLRRLLYQQLQNSPLTPLAMVSNGLEILSLISSHRVDKSEGLTDLSQEPGVDEMVAYIRHLDTHFFEATTIDEASSSIGVPRRRFTQLFRGVTGQTWLNYVQELRVEHACKLLETTDRPITSIAFECGFAELSTFYRAFRKMREVTPSAWRRARAD</sequence>
<dbReference type="AlphaFoldDB" id="A0A2S8FMS2"/>
<dbReference type="SMART" id="SM00342">
    <property type="entry name" value="HTH_ARAC"/>
    <property type="match status" value="1"/>
</dbReference>
<gene>
    <name evidence="5" type="ORF">C5Y96_11715</name>
</gene>
<dbReference type="InterPro" id="IPR018062">
    <property type="entry name" value="HTH_AraC-typ_CS"/>
</dbReference>
<reference evidence="5 6" key="1">
    <citation type="submission" date="2018-02" db="EMBL/GenBank/DDBJ databases">
        <title>Comparative genomes isolates from brazilian mangrove.</title>
        <authorList>
            <person name="Araujo J.E."/>
            <person name="Taketani R.G."/>
            <person name="Silva M.C.P."/>
            <person name="Loureco M.V."/>
            <person name="Andreote F.D."/>
        </authorList>
    </citation>
    <scope>NUCLEOTIDE SEQUENCE [LARGE SCALE GENOMIC DNA]</scope>
    <source>
        <strain evidence="5 6">HEX-2 MGV</strain>
    </source>
</reference>
<dbReference type="Proteomes" id="UP000240009">
    <property type="component" value="Unassembled WGS sequence"/>
</dbReference>
<dbReference type="SUPFAM" id="SSF51215">
    <property type="entry name" value="Regulatory protein AraC"/>
    <property type="match status" value="1"/>
</dbReference>
<dbReference type="PROSITE" id="PS01124">
    <property type="entry name" value="HTH_ARAC_FAMILY_2"/>
    <property type="match status" value="1"/>
</dbReference>
<organism evidence="5 6">
    <name type="scientific">Blastopirellula marina</name>
    <dbReference type="NCBI Taxonomy" id="124"/>
    <lineage>
        <taxon>Bacteria</taxon>
        <taxon>Pseudomonadati</taxon>
        <taxon>Planctomycetota</taxon>
        <taxon>Planctomycetia</taxon>
        <taxon>Pirellulales</taxon>
        <taxon>Pirellulaceae</taxon>
        <taxon>Blastopirellula</taxon>
    </lineage>
</organism>
<dbReference type="Pfam" id="PF02311">
    <property type="entry name" value="AraC_binding"/>
    <property type="match status" value="1"/>
</dbReference>
<evidence type="ECO:0000256" key="2">
    <source>
        <dbReference type="ARBA" id="ARBA00023125"/>
    </source>
</evidence>
<evidence type="ECO:0000256" key="3">
    <source>
        <dbReference type="ARBA" id="ARBA00023163"/>
    </source>
</evidence>
<protein>
    <submittedName>
        <fullName evidence="5">AraC family transcriptional regulator</fullName>
    </submittedName>
</protein>
<dbReference type="Gene3D" id="1.10.10.60">
    <property type="entry name" value="Homeodomain-like"/>
    <property type="match status" value="2"/>
</dbReference>
<dbReference type="GO" id="GO:0003700">
    <property type="term" value="F:DNA-binding transcription factor activity"/>
    <property type="evidence" value="ECO:0007669"/>
    <property type="project" value="InterPro"/>
</dbReference>
<name>A0A2S8FMS2_9BACT</name>
<dbReference type="EMBL" id="PUIA01000035">
    <property type="protein sequence ID" value="PQO33495.1"/>
    <property type="molecule type" value="Genomic_DNA"/>
</dbReference>
<feature type="domain" description="HTH araC/xylS-type" evidence="4">
    <location>
        <begin position="179"/>
        <end position="280"/>
    </location>
</feature>
<evidence type="ECO:0000256" key="1">
    <source>
        <dbReference type="ARBA" id="ARBA00023015"/>
    </source>
</evidence>
<dbReference type="GO" id="GO:0043565">
    <property type="term" value="F:sequence-specific DNA binding"/>
    <property type="evidence" value="ECO:0007669"/>
    <property type="project" value="InterPro"/>
</dbReference>
<evidence type="ECO:0000313" key="6">
    <source>
        <dbReference type="Proteomes" id="UP000240009"/>
    </source>
</evidence>
<comment type="caution">
    <text evidence="5">The sequence shown here is derived from an EMBL/GenBank/DDBJ whole genome shotgun (WGS) entry which is preliminary data.</text>
</comment>
<keyword evidence="1" id="KW-0805">Transcription regulation</keyword>
<dbReference type="InterPro" id="IPR014710">
    <property type="entry name" value="RmlC-like_jellyroll"/>
</dbReference>
<keyword evidence="3" id="KW-0804">Transcription</keyword>
<evidence type="ECO:0000259" key="4">
    <source>
        <dbReference type="PROSITE" id="PS01124"/>
    </source>
</evidence>
<dbReference type="InterPro" id="IPR003313">
    <property type="entry name" value="AraC-bd"/>
</dbReference>
<dbReference type="InterPro" id="IPR037923">
    <property type="entry name" value="HTH-like"/>
</dbReference>
<evidence type="ECO:0000313" key="5">
    <source>
        <dbReference type="EMBL" id="PQO33495.1"/>
    </source>
</evidence>
<dbReference type="Pfam" id="PF12833">
    <property type="entry name" value="HTH_18"/>
    <property type="match status" value="1"/>
</dbReference>